<dbReference type="EC" id="1.14.13.-" evidence="3"/>
<comment type="caution">
    <text evidence="3">The sequence shown here is derived from an EMBL/GenBank/DDBJ whole genome shotgun (WGS) entry which is preliminary data.</text>
</comment>
<protein>
    <submittedName>
        <fullName evidence="3">NAD(P)/FAD-dependent oxidoreductase</fullName>
        <ecNumber evidence="3">1.14.13.-</ecNumber>
    </submittedName>
</protein>
<dbReference type="PANTHER" id="PTHR42877">
    <property type="entry name" value="L-ORNITHINE N(5)-MONOOXYGENASE-RELATED"/>
    <property type="match status" value="1"/>
</dbReference>
<dbReference type="Pfam" id="PF16170">
    <property type="entry name" value="DUF4873"/>
    <property type="match status" value="1"/>
</dbReference>
<dbReference type="PANTHER" id="PTHR42877:SF4">
    <property type="entry name" value="FAD_NAD(P)-BINDING DOMAIN-CONTAINING PROTEIN-RELATED"/>
    <property type="match status" value="1"/>
</dbReference>
<reference evidence="3 4" key="1">
    <citation type="submission" date="2024-05" db="EMBL/GenBank/DDBJ databases">
        <title>Whole genome sequences of Mycobacterium canettii strains associated with human tuberculosis in Canada.</title>
        <authorList>
            <person name="Islam M.R."/>
            <person name="Soualhine H."/>
        </authorList>
    </citation>
    <scope>NUCLEOTIDE SEQUENCE [LARGE SCALE GENOMIC DNA]</scope>
    <source>
        <strain evidence="3 4">1901080</strain>
    </source>
</reference>
<dbReference type="GO" id="GO:0016491">
    <property type="term" value="F:oxidoreductase activity"/>
    <property type="evidence" value="ECO:0007669"/>
    <property type="project" value="UniProtKB-KW"/>
</dbReference>
<evidence type="ECO:0000313" key="4">
    <source>
        <dbReference type="Proteomes" id="UP001485476"/>
    </source>
</evidence>
<proteinExistence type="predicted"/>
<dbReference type="Gene3D" id="3.50.50.60">
    <property type="entry name" value="FAD/NAD(P)-binding domain"/>
    <property type="match status" value="2"/>
</dbReference>
<dbReference type="InterPro" id="IPR051209">
    <property type="entry name" value="FAD-bind_Monooxygenase_sf"/>
</dbReference>
<feature type="region of interest" description="Disordered" evidence="1">
    <location>
        <begin position="307"/>
        <end position="332"/>
    </location>
</feature>
<organism evidence="3 4">
    <name type="scientific">Mycobacterium canetti</name>
    <dbReference type="NCBI Taxonomy" id="78331"/>
    <lineage>
        <taxon>Bacteria</taxon>
        <taxon>Bacillati</taxon>
        <taxon>Actinomycetota</taxon>
        <taxon>Actinomycetes</taxon>
        <taxon>Mycobacteriales</taxon>
        <taxon>Mycobacteriaceae</taxon>
        <taxon>Mycobacterium</taxon>
        <taxon>Mycobacterium tuberculosis complex</taxon>
    </lineage>
</organism>
<keyword evidence="4" id="KW-1185">Reference proteome</keyword>
<accession>A0ABV1MIB1</accession>
<dbReference type="RefSeq" id="WP_080628405.1">
    <property type="nucleotide sequence ID" value="NZ_JBEEEP010000053.1"/>
</dbReference>
<evidence type="ECO:0000313" key="3">
    <source>
        <dbReference type="EMBL" id="MEQ6321930.1"/>
    </source>
</evidence>
<dbReference type="Proteomes" id="UP001485476">
    <property type="component" value="Unassembled WGS sequence"/>
</dbReference>
<evidence type="ECO:0000259" key="2">
    <source>
        <dbReference type="Pfam" id="PF16170"/>
    </source>
</evidence>
<dbReference type="EMBL" id="JBEEEP010000053">
    <property type="protein sequence ID" value="MEQ6321930.1"/>
    <property type="molecule type" value="Genomic_DNA"/>
</dbReference>
<dbReference type="InterPro" id="IPR036188">
    <property type="entry name" value="FAD/NAD-bd_sf"/>
</dbReference>
<sequence>MPDFAGRADYRGESFHAAAWDRDFDPAGKRIAVVGTDAAAAHYISRLSESAASVTVFTQAPRRVVTGVPLWTTRAKRWLRRRTGAEHPAVALATAAIDALTSSGIRTSDGVDHPVDAIIYGTGFAIADQVGDQTLVGAGGVTIRQAWDDGMEPYLGVAVHGFPNYFFITGPDTAAQARCVVECMKLMERTASRRIEVRRSSQQVFNERAQLKPAQPHRQTGGLEAFDLSSAATEDDQTYDGAATLTLAGARFRVRVRLTGHLDPIDGNYHWQGTVFDSLPEASLTHARAATLTIGGRSAPARITEQTPWGTHSVAGVGPPPYARSGPASATT</sequence>
<gene>
    <name evidence="3" type="ORF">ABDZ14_17105</name>
</gene>
<name>A0ABV1MIB1_9MYCO</name>
<evidence type="ECO:0000256" key="1">
    <source>
        <dbReference type="SAM" id="MobiDB-lite"/>
    </source>
</evidence>
<feature type="domain" description="DUF4873" evidence="2">
    <location>
        <begin position="237"/>
        <end position="323"/>
    </location>
</feature>
<dbReference type="SUPFAM" id="SSF51905">
    <property type="entry name" value="FAD/NAD(P)-binding domain"/>
    <property type="match status" value="2"/>
</dbReference>
<keyword evidence="3" id="KW-0560">Oxidoreductase</keyword>
<dbReference type="InterPro" id="IPR032371">
    <property type="entry name" value="DUF4873"/>
</dbReference>